<organism evidence="2 3">
    <name type="scientific">Saguinus oedipus</name>
    <name type="common">Cotton-top tamarin</name>
    <name type="synonym">Oedipomidas oedipus</name>
    <dbReference type="NCBI Taxonomy" id="9490"/>
    <lineage>
        <taxon>Eukaryota</taxon>
        <taxon>Metazoa</taxon>
        <taxon>Chordata</taxon>
        <taxon>Craniata</taxon>
        <taxon>Vertebrata</taxon>
        <taxon>Euteleostomi</taxon>
        <taxon>Mammalia</taxon>
        <taxon>Eutheria</taxon>
        <taxon>Euarchontoglires</taxon>
        <taxon>Primates</taxon>
        <taxon>Haplorrhini</taxon>
        <taxon>Platyrrhini</taxon>
        <taxon>Cebidae</taxon>
        <taxon>Callitrichinae</taxon>
        <taxon>Saguinus</taxon>
    </lineage>
</organism>
<dbReference type="EMBL" id="JASSZA010000010">
    <property type="protein sequence ID" value="KAK2101039.1"/>
    <property type="molecule type" value="Genomic_DNA"/>
</dbReference>
<feature type="compositionally biased region" description="Basic and acidic residues" evidence="1">
    <location>
        <begin position="16"/>
        <end position="26"/>
    </location>
</feature>
<reference evidence="2 3" key="1">
    <citation type="submission" date="2023-05" db="EMBL/GenBank/DDBJ databases">
        <title>B98-5 Cell Line De Novo Hybrid Assembly: An Optical Mapping Approach.</title>
        <authorList>
            <person name="Kananen K."/>
            <person name="Auerbach J.A."/>
            <person name="Kautto E."/>
            <person name="Blachly J.S."/>
        </authorList>
    </citation>
    <scope>NUCLEOTIDE SEQUENCE [LARGE SCALE GENOMIC DNA]</scope>
    <source>
        <strain evidence="2">B95-8</strain>
        <tissue evidence="2">Cell line</tissue>
    </source>
</reference>
<proteinExistence type="predicted"/>
<feature type="region of interest" description="Disordered" evidence="1">
    <location>
        <begin position="1"/>
        <end position="39"/>
    </location>
</feature>
<name>A0ABQ9UVA7_SAGOE</name>
<dbReference type="Proteomes" id="UP001266305">
    <property type="component" value="Unassembled WGS sequence"/>
</dbReference>
<sequence>MHVKGDSGQKQGARAAGRDGREKLEDREEAEAGFALTVGRPGRGDWGRGVWLVILPSGRSTAQPRHVQITWTSGSAPGSRPRRDRAWPGVVCSKTKAICLFGASKSC</sequence>
<protein>
    <submittedName>
        <fullName evidence="2">Uncharacterized protein</fullName>
    </submittedName>
</protein>
<evidence type="ECO:0000313" key="2">
    <source>
        <dbReference type="EMBL" id="KAK2101039.1"/>
    </source>
</evidence>
<accession>A0ABQ9UVA7</accession>
<comment type="caution">
    <text evidence="2">The sequence shown here is derived from an EMBL/GenBank/DDBJ whole genome shotgun (WGS) entry which is preliminary data.</text>
</comment>
<evidence type="ECO:0000256" key="1">
    <source>
        <dbReference type="SAM" id="MobiDB-lite"/>
    </source>
</evidence>
<keyword evidence="3" id="KW-1185">Reference proteome</keyword>
<gene>
    <name evidence="2" type="ORF">P7K49_022387</name>
</gene>
<evidence type="ECO:0000313" key="3">
    <source>
        <dbReference type="Proteomes" id="UP001266305"/>
    </source>
</evidence>